<dbReference type="NCBIfam" id="TIGR02699">
    <property type="entry name" value="archaeo_AfpA"/>
    <property type="match status" value="1"/>
</dbReference>
<dbReference type="AlphaFoldDB" id="A0A133VKG4"/>
<dbReference type="Pfam" id="PF02441">
    <property type="entry name" value="Flavoprotein"/>
    <property type="match status" value="1"/>
</dbReference>
<dbReference type="Proteomes" id="UP000070263">
    <property type="component" value="Unassembled WGS sequence"/>
</dbReference>
<dbReference type="GO" id="GO:0003824">
    <property type="term" value="F:catalytic activity"/>
    <property type="evidence" value="ECO:0007669"/>
    <property type="project" value="InterPro"/>
</dbReference>
<dbReference type="SUPFAM" id="SSF52507">
    <property type="entry name" value="Homo-oligomeric flavin-containing Cys decarboxylases, HFCD"/>
    <property type="match status" value="1"/>
</dbReference>
<evidence type="ECO:0000313" key="2">
    <source>
        <dbReference type="EMBL" id="KXB06934.1"/>
    </source>
</evidence>
<evidence type="ECO:0000313" key="3">
    <source>
        <dbReference type="Proteomes" id="UP000070263"/>
    </source>
</evidence>
<feature type="domain" description="Flavoprotein" evidence="1">
    <location>
        <begin position="5"/>
        <end position="160"/>
    </location>
</feature>
<dbReference type="InterPro" id="IPR003382">
    <property type="entry name" value="Flavoprotein"/>
</dbReference>
<dbReference type="InterPro" id="IPR014072">
    <property type="entry name" value="Archaeoflavo_AfpA"/>
</dbReference>
<sequence length="183" mass="20501">MGENRIAWGITGAGDKINKIIEEMEKAKEDYPVNIHVFVSKAGEQVLKWYHVYKKVKEAFDRFTIERNANTPFLAGNLQTGDYEGLLIAPATSNTVAKIALSIGDTLLTNSALMALKAFVPVHIMPVDMESGEIVTELPNGGTLRMRVREEDAQNVEKLREIDGINIIEKPENIRKHIEKLIE</sequence>
<proteinExistence type="predicted"/>
<evidence type="ECO:0000259" key="1">
    <source>
        <dbReference type="Pfam" id="PF02441"/>
    </source>
</evidence>
<accession>A0A133VKG4</accession>
<dbReference type="Gene3D" id="3.40.50.1950">
    <property type="entry name" value="Flavin prenyltransferase-like"/>
    <property type="match status" value="1"/>
</dbReference>
<dbReference type="PATRIC" id="fig|1698280.3.peg.389"/>
<dbReference type="InterPro" id="IPR036551">
    <property type="entry name" value="Flavin_trans-like"/>
</dbReference>
<dbReference type="EMBL" id="LHYE01000023">
    <property type="protein sequence ID" value="KXB06934.1"/>
    <property type="molecule type" value="Genomic_DNA"/>
</dbReference>
<gene>
    <name evidence="2" type="ORF">AKJ51_02430</name>
</gene>
<name>A0A133VKG4_9EURY</name>
<protein>
    <recommendedName>
        <fullName evidence="1">Flavoprotein domain-containing protein</fullName>
    </recommendedName>
</protein>
<organism evidence="2 3">
    <name type="scientific">candidate division MSBL1 archaeon SCGC-AAA382A20</name>
    <dbReference type="NCBI Taxonomy" id="1698280"/>
    <lineage>
        <taxon>Archaea</taxon>
        <taxon>Methanobacteriati</taxon>
        <taxon>Methanobacteriota</taxon>
        <taxon>candidate division MSBL1</taxon>
    </lineage>
</organism>
<reference evidence="2 3" key="1">
    <citation type="journal article" date="2016" name="Sci. Rep.">
        <title>Metabolic traits of an uncultured archaeal lineage -MSBL1- from brine pools of the Red Sea.</title>
        <authorList>
            <person name="Mwirichia R."/>
            <person name="Alam I."/>
            <person name="Rashid M."/>
            <person name="Vinu M."/>
            <person name="Ba-Alawi W."/>
            <person name="Anthony Kamau A."/>
            <person name="Kamanda Ngugi D."/>
            <person name="Goker M."/>
            <person name="Klenk H.P."/>
            <person name="Bajic V."/>
            <person name="Stingl U."/>
        </authorList>
    </citation>
    <scope>NUCLEOTIDE SEQUENCE [LARGE SCALE GENOMIC DNA]</scope>
    <source>
        <strain evidence="2">SCGC-AAA382A20</strain>
    </source>
</reference>
<keyword evidence="3" id="KW-1185">Reference proteome</keyword>
<comment type="caution">
    <text evidence="2">The sequence shown here is derived from an EMBL/GenBank/DDBJ whole genome shotgun (WGS) entry which is preliminary data.</text>
</comment>